<dbReference type="GO" id="GO:0005524">
    <property type="term" value="F:ATP binding"/>
    <property type="evidence" value="ECO:0007669"/>
    <property type="project" value="InterPro"/>
</dbReference>
<dbReference type="InterPro" id="IPR027417">
    <property type="entry name" value="P-loop_NTPase"/>
</dbReference>
<gene>
    <name evidence="2" type="ORF">FOZ63_020853</name>
</gene>
<dbReference type="GO" id="GO:0016887">
    <property type="term" value="F:ATP hydrolysis activity"/>
    <property type="evidence" value="ECO:0007669"/>
    <property type="project" value="InterPro"/>
</dbReference>
<organism evidence="2 3">
    <name type="scientific">Perkinsus olseni</name>
    <name type="common">Perkinsus atlanticus</name>
    <dbReference type="NCBI Taxonomy" id="32597"/>
    <lineage>
        <taxon>Eukaryota</taxon>
        <taxon>Sar</taxon>
        <taxon>Alveolata</taxon>
        <taxon>Perkinsozoa</taxon>
        <taxon>Perkinsea</taxon>
        <taxon>Perkinsida</taxon>
        <taxon>Perkinsidae</taxon>
        <taxon>Perkinsus</taxon>
    </lineage>
</organism>
<evidence type="ECO:0000313" key="3">
    <source>
        <dbReference type="Proteomes" id="UP000553632"/>
    </source>
</evidence>
<proteinExistence type="predicted"/>
<protein>
    <recommendedName>
        <fullName evidence="1">ATPase AAA-type core domain-containing protein</fullName>
    </recommendedName>
</protein>
<dbReference type="SUPFAM" id="SSF52540">
    <property type="entry name" value="P-loop containing nucleoside triphosphate hydrolases"/>
    <property type="match status" value="1"/>
</dbReference>
<dbReference type="Pfam" id="PF00004">
    <property type="entry name" value="AAA"/>
    <property type="match status" value="1"/>
</dbReference>
<feature type="domain" description="ATPase AAA-type core" evidence="1">
    <location>
        <begin position="83"/>
        <end position="110"/>
    </location>
</feature>
<dbReference type="EMBL" id="JABANO010010689">
    <property type="protein sequence ID" value="KAF4744706.1"/>
    <property type="molecule type" value="Genomic_DNA"/>
</dbReference>
<sequence length="119" mass="13163">MLRSSSLEHYLPCFFVRTSKQSRTRFFARLASIECGYSSPVRVARPRTRAPRAAIATAPAPVLVVAKERKTELTTALQNGGIIVLFGPPGCGKHFLLRAVCEELGLSITEYRSRGWVRG</sequence>
<dbReference type="Gene3D" id="3.40.50.300">
    <property type="entry name" value="P-loop containing nucleotide triphosphate hydrolases"/>
    <property type="match status" value="1"/>
</dbReference>
<reference evidence="2 3" key="1">
    <citation type="submission" date="2020-04" db="EMBL/GenBank/DDBJ databases">
        <title>Perkinsus olseni comparative genomics.</title>
        <authorList>
            <person name="Bogema D.R."/>
        </authorList>
    </citation>
    <scope>NUCLEOTIDE SEQUENCE [LARGE SCALE GENOMIC DNA]</scope>
    <source>
        <strain evidence="2 3">ATCC PRA-207</strain>
    </source>
</reference>
<feature type="non-terminal residue" evidence="2">
    <location>
        <position position="119"/>
    </location>
</feature>
<dbReference type="AlphaFoldDB" id="A0A7J6TJW1"/>
<keyword evidence="3" id="KW-1185">Reference proteome</keyword>
<evidence type="ECO:0000259" key="1">
    <source>
        <dbReference type="Pfam" id="PF00004"/>
    </source>
</evidence>
<dbReference type="Proteomes" id="UP000553632">
    <property type="component" value="Unassembled WGS sequence"/>
</dbReference>
<evidence type="ECO:0000313" key="2">
    <source>
        <dbReference type="EMBL" id="KAF4744706.1"/>
    </source>
</evidence>
<accession>A0A7J6TJW1</accession>
<name>A0A7J6TJW1_PEROL</name>
<dbReference type="InterPro" id="IPR003959">
    <property type="entry name" value="ATPase_AAA_core"/>
</dbReference>
<comment type="caution">
    <text evidence="2">The sequence shown here is derived from an EMBL/GenBank/DDBJ whole genome shotgun (WGS) entry which is preliminary data.</text>
</comment>